<dbReference type="Gene3D" id="2.130.10.10">
    <property type="entry name" value="YVTN repeat-like/Quinoprotein amine dehydrogenase"/>
    <property type="match status" value="1"/>
</dbReference>
<dbReference type="GO" id="GO:0016853">
    <property type="term" value="F:isomerase activity"/>
    <property type="evidence" value="ECO:0007669"/>
    <property type="project" value="UniProtKB-KW"/>
</dbReference>
<dbReference type="GO" id="GO:0006006">
    <property type="term" value="P:glucose metabolic process"/>
    <property type="evidence" value="ECO:0007669"/>
    <property type="project" value="UniProtKB-KW"/>
</dbReference>
<sequence>MTGIGALAITHSLVSVAQKQAGSAAAKKLFVYVGTYTGAVGNGGSGDGIYLYEMNRQSGELSLVKLAAKAESPSCLAVHPSQKFLYTTNEVTDFPSSHGKSGSVSAYAIDPENGDLKLLNKVSSEGPGPTHLSVDRSGKYVLVANYDGGSVAVLPILASGELGAATDFQQDAGSIGSRQSTSAPRPNFAISGHDRPHAHMVQPSPDNRFVLYTDLAQDRIAIFRFGTSTGKLSSSEKMPYAQLPSGDGPRHFAFHPNGHWLYSIQEEASTVVFFQYDSETGELTSQQTISTLPKGFQGTSFSSEILVSPDGRFLFAANRLHDTIAVFAIGTTGRLTSRGETSTLGDYPTGLSIDPSGRFLYACDLRSDCIACFKIDRKTGVLNFTGSYTGVGSPNSIVFVS</sequence>
<accession>A0A841JML2</accession>
<dbReference type="SUPFAM" id="SSF51004">
    <property type="entry name" value="C-terminal (heme d1) domain of cytochrome cd1-nitrite reductase"/>
    <property type="match status" value="1"/>
</dbReference>
<dbReference type="GO" id="GO:0017057">
    <property type="term" value="F:6-phosphogluconolactonase activity"/>
    <property type="evidence" value="ECO:0007669"/>
    <property type="project" value="TreeGrafter"/>
</dbReference>
<dbReference type="Proteomes" id="UP000538666">
    <property type="component" value="Unassembled WGS sequence"/>
</dbReference>
<dbReference type="PANTHER" id="PTHR30344:SF1">
    <property type="entry name" value="6-PHOSPHOGLUCONOLACTONASE"/>
    <property type="match status" value="1"/>
</dbReference>
<keyword evidence="5" id="KW-1185">Reference proteome</keyword>
<reference evidence="4 5" key="1">
    <citation type="submission" date="2020-08" db="EMBL/GenBank/DDBJ databases">
        <title>Genomic Encyclopedia of Type Strains, Phase IV (KMG-IV): sequencing the most valuable type-strain genomes for metagenomic binning, comparative biology and taxonomic classification.</title>
        <authorList>
            <person name="Goeker M."/>
        </authorList>
    </citation>
    <scope>NUCLEOTIDE SEQUENCE [LARGE SCALE GENOMIC DNA]</scope>
    <source>
        <strain evidence="4 5">DSM 103733</strain>
    </source>
</reference>
<name>A0A841JML2_9BACT</name>
<keyword evidence="2" id="KW-0313">Glucose metabolism</keyword>
<comment type="similarity">
    <text evidence="1">Belongs to the cycloisomerase 2 family.</text>
</comment>
<keyword evidence="4" id="KW-0413">Isomerase</keyword>
<comment type="caution">
    <text evidence="4">The sequence shown here is derived from an EMBL/GenBank/DDBJ whole genome shotgun (WGS) entry which is preliminary data.</text>
</comment>
<dbReference type="GO" id="GO:0005829">
    <property type="term" value="C:cytosol"/>
    <property type="evidence" value="ECO:0007669"/>
    <property type="project" value="TreeGrafter"/>
</dbReference>
<dbReference type="InterPro" id="IPR019405">
    <property type="entry name" value="Lactonase_7-beta_prop"/>
</dbReference>
<dbReference type="AlphaFoldDB" id="A0A841JML2"/>
<protein>
    <submittedName>
        <fullName evidence="4">6-phosphogluconolactonase (Cycloisomerase 2 family)</fullName>
    </submittedName>
</protein>
<dbReference type="InterPro" id="IPR015943">
    <property type="entry name" value="WD40/YVTN_repeat-like_dom_sf"/>
</dbReference>
<dbReference type="RefSeq" id="WP_197081815.1">
    <property type="nucleotide sequence ID" value="NZ_JACHEK010000001.1"/>
</dbReference>
<evidence type="ECO:0000256" key="3">
    <source>
        <dbReference type="SAM" id="MobiDB-lite"/>
    </source>
</evidence>
<evidence type="ECO:0000313" key="5">
    <source>
        <dbReference type="Proteomes" id="UP000538666"/>
    </source>
</evidence>
<feature type="compositionally biased region" description="Polar residues" evidence="3">
    <location>
        <begin position="172"/>
        <end position="184"/>
    </location>
</feature>
<gene>
    <name evidence="4" type="ORF">HNQ77_000534</name>
</gene>
<evidence type="ECO:0000256" key="2">
    <source>
        <dbReference type="ARBA" id="ARBA00022526"/>
    </source>
</evidence>
<keyword evidence="2" id="KW-0119">Carbohydrate metabolism</keyword>
<evidence type="ECO:0000256" key="1">
    <source>
        <dbReference type="ARBA" id="ARBA00005564"/>
    </source>
</evidence>
<dbReference type="InterPro" id="IPR011048">
    <property type="entry name" value="Haem_d1_sf"/>
</dbReference>
<dbReference type="PANTHER" id="PTHR30344">
    <property type="entry name" value="6-PHOSPHOGLUCONOLACTONASE-RELATED"/>
    <property type="match status" value="1"/>
</dbReference>
<dbReference type="EMBL" id="JACHEK010000001">
    <property type="protein sequence ID" value="MBB6142596.1"/>
    <property type="molecule type" value="Genomic_DNA"/>
</dbReference>
<organism evidence="4 5">
    <name type="scientific">Silvibacterium bohemicum</name>
    <dbReference type="NCBI Taxonomy" id="1577686"/>
    <lineage>
        <taxon>Bacteria</taxon>
        <taxon>Pseudomonadati</taxon>
        <taxon>Acidobacteriota</taxon>
        <taxon>Terriglobia</taxon>
        <taxon>Terriglobales</taxon>
        <taxon>Acidobacteriaceae</taxon>
        <taxon>Silvibacterium</taxon>
    </lineage>
</organism>
<dbReference type="Pfam" id="PF10282">
    <property type="entry name" value="Lactonase"/>
    <property type="match status" value="1"/>
</dbReference>
<evidence type="ECO:0000313" key="4">
    <source>
        <dbReference type="EMBL" id="MBB6142596.1"/>
    </source>
</evidence>
<feature type="region of interest" description="Disordered" evidence="3">
    <location>
        <begin position="172"/>
        <end position="196"/>
    </location>
</feature>
<proteinExistence type="inferred from homology"/>
<dbReference type="InterPro" id="IPR050282">
    <property type="entry name" value="Cycloisomerase_2"/>
</dbReference>